<gene>
    <name evidence="3" type="ORF">COU82_01865</name>
</gene>
<reference evidence="4" key="1">
    <citation type="submission" date="2017-09" db="EMBL/GenBank/DDBJ databases">
        <title>Depth-based differentiation of microbial function through sediment-hosted aquifers and enrichment of novel symbionts in the deep terrestrial subsurface.</title>
        <authorList>
            <person name="Probst A.J."/>
            <person name="Ladd B."/>
            <person name="Jarett J.K."/>
            <person name="Geller-Mcgrath D.E."/>
            <person name="Sieber C.M.K."/>
            <person name="Emerson J.B."/>
            <person name="Anantharaman K."/>
            <person name="Thomas B.C."/>
            <person name="Malmstrom R."/>
            <person name="Stieglmeier M."/>
            <person name="Klingl A."/>
            <person name="Woyke T."/>
            <person name="Ryan C.M."/>
            <person name="Banfield J.F."/>
        </authorList>
    </citation>
    <scope>NUCLEOTIDE SEQUENCE [LARGE SCALE GENOMIC DNA]</scope>
</reference>
<evidence type="ECO:0000313" key="3">
    <source>
        <dbReference type="EMBL" id="PJE57462.1"/>
    </source>
</evidence>
<evidence type="ECO:0000313" key="4">
    <source>
        <dbReference type="Proteomes" id="UP000231648"/>
    </source>
</evidence>
<dbReference type="PANTHER" id="PTHR12526">
    <property type="entry name" value="GLYCOSYLTRANSFERASE"/>
    <property type="match status" value="1"/>
</dbReference>
<organism evidence="3 4">
    <name type="scientific">Candidatus Portnoybacteria bacterium CG10_big_fil_rev_8_21_14_0_10_38_18</name>
    <dbReference type="NCBI Taxonomy" id="1974813"/>
    <lineage>
        <taxon>Bacteria</taxon>
        <taxon>Candidatus Portnoyibacteriota</taxon>
    </lineage>
</organism>
<evidence type="ECO:0000259" key="1">
    <source>
        <dbReference type="Pfam" id="PF00534"/>
    </source>
</evidence>
<name>A0A2M8KC07_9BACT</name>
<protein>
    <submittedName>
        <fullName evidence="3">Glycosyltransferase family 4 protein</fullName>
    </submittedName>
</protein>
<dbReference type="InterPro" id="IPR001296">
    <property type="entry name" value="Glyco_trans_1"/>
</dbReference>
<dbReference type="SUPFAM" id="SSF53756">
    <property type="entry name" value="UDP-Glycosyltransferase/glycogen phosphorylase"/>
    <property type="match status" value="1"/>
</dbReference>
<dbReference type="Proteomes" id="UP000231648">
    <property type="component" value="Unassembled WGS sequence"/>
</dbReference>
<comment type="caution">
    <text evidence="3">The sequence shown here is derived from an EMBL/GenBank/DDBJ whole genome shotgun (WGS) entry which is preliminary data.</text>
</comment>
<keyword evidence="3" id="KW-0808">Transferase</keyword>
<dbReference type="AlphaFoldDB" id="A0A2M8KC07"/>
<feature type="domain" description="Glycosyl transferase family 1" evidence="1">
    <location>
        <begin position="187"/>
        <end position="323"/>
    </location>
</feature>
<accession>A0A2M8KC07</accession>
<evidence type="ECO:0000259" key="2">
    <source>
        <dbReference type="Pfam" id="PF13439"/>
    </source>
</evidence>
<dbReference type="GO" id="GO:0016757">
    <property type="term" value="F:glycosyltransferase activity"/>
    <property type="evidence" value="ECO:0007669"/>
    <property type="project" value="InterPro"/>
</dbReference>
<dbReference type="Gene3D" id="3.40.50.2000">
    <property type="entry name" value="Glycogen Phosphorylase B"/>
    <property type="match status" value="2"/>
</dbReference>
<sequence length="358" mass="41937">MKIALIHDYLVAYGGAEKVFKVLADIFPEAEIYTLFYDPKIKKQFFPNKIVHTSFLQKFPLFLRKKYQMLLPLLPIAVETMDFREFDVVISATHSFAKGIITRPKTTHICYCYSPTRYLWDKARRNFLLHYFRVWDRQASERVDHFIAVSKTVQQRIKKYYKRESIVIYPPVEIHPVIRQGAPSNDGANSNREYYLIVSQLRKYKRIDLAVEAFNKLGLELVIIGEGPEKRELKAKTEKNIRFLGWQPDETVAEYYRDCTAFIFPSEDDFGIAPVEAMSWGKPVLAFRKGGATETIIEGKTGEFFDYQNAAVLADGIRRLRQNLKNYDPKFISQHAQKFSRERFEKEFKNIIDKLIKV</sequence>
<proteinExistence type="predicted"/>
<dbReference type="PANTHER" id="PTHR12526:SF584">
    <property type="entry name" value="GLYCOSYLTRANSFERASE"/>
    <property type="match status" value="1"/>
</dbReference>
<dbReference type="Pfam" id="PF00534">
    <property type="entry name" value="Glycos_transf_1"/>
    <property type="match status" value="1"/>
</dbReference>
<dbReference type="EMBL" id="PFDX01000021">
    <property type="protein sequence ID" value="PJE57462.1"/>
    <property type="molecule type" value="Genomic_DNA"/>
</dbReference>
<dbReference type="Pfam" id="PF13439">
    <property type="entry name" value="Glyco_transf_4"/>
    <property type="match status" value="1"/>
</dbReference>
<feature type="domain" description="Glycosyltransferase subfamily 4-like N-terminal" evidence="2">
    <location>
        <begin position="13"/>
        <end position="173"/>
    </location>
</feature>
<dbReference type="InterPro" id="IPR028098">
    <property type="entry name" value="Glyco_trans_4-like_N"/>
</dbReference>